<accession>A0A4Q0SAG5</accession>
<keyword evidence="1" id="KW-1133">Transmembrane helix</keyword>
<feature type="transmembrane region" description="Helical" evidence="1">
    <location>
        <begin position="66"/>
        <end position="86"/>
    </location>
</feature>
<evidence type="ECO:0008006" key="4">
    <source>
        <dbReference type="Google" id="ProtNLM"/>
    </source>
</evidence>
<proteinExistence type="predicted"/>
<reference evidence="2 3" key="1">
    <citation type="submission" date="2015-04" db="EMBL/GenBank/DDBJ databases">
        <title>Comparative genomics of rhizobia nodulating Arachis hypogaea in China.</title>
        <authorList>
            <person name="Li Y."/>
        </authorList>
    </citation>
    <scope>NUCLEOTIDE SEQUENCE [LARGE SCALE GENOMIC DNA]</scope>
    <source>
        <strain evidence="2 3">CCBAU 51787</strain>
    </source>
</reference>
<sequence>MIAHLTLAGTIHLVLALLCSTVGFIQFLRPKRGAGHRARGYFYVYAMLVSDGTTLLIHRFTGHFNVFHVAAIVNFACIVLAVVPLLRMPRPSNWRSIHYHFIAWSYVSLMSAAAINTALRLLPLTMRSQAGLTALIVSMATMTIAYLVIRKYRPPADVAAPSTGLAGQAGAPS</sequence>
<keyword evidence="1" id="KW-0812">Transmembrane</keyword>
<protein>
    <recommendedName>
        <fullName evidence="4">DUF2306 domain-containing protein</fullName>
    </recommendedName>
</protein>
<dbReference type="Proteomes" id="UP000290565">
    <property type="component" value="Unassembled WGS sequence"/>
</dbReference>
<feature type="transmembrane region" description="Helical" evidence="1">
    <location>
        <begin position="6"/>
        <end position="28"/>
    </location>
</feature>
<keyword evidence="1" id="KW-0472">Membrane</keyword>
<evidence type="ECO:0000313" key="3">
    <source>
        <dbReference type="Proteomes" id="UP000290565"/>
    </source>
</evidence>
<dbReference type="RefSeq" id="WP_128946392.1">
    <property type="nucleotide sequence ID" value="NZ_LBJM01000071.1"/>
</dbReference>
<feature type="transmembrane region" description="Helical" evidence="1">
    <location>
        <begin position="98"/>
        <end position="119"/>
    </location>
</feature>
<organism evidence="2 3">
    <name type="scientific">Bradyrhizobium zhanjiangense</name>
    <dbReference type="NCBI Taxonomy" id="1325107"/>
    <lineage>
        <taxon>Bacteria</taxon>
        <taxon>Pseudomonadati</taxon>
        <taxon>Pseudomonadota</taxon>
        <taxon>Alphaproteobacteria</taxon>
        <taxon>Hyphomicrobiales</taxon>
        <taxon>Nitrobacteraceae</taxon>
        <taxon>Bradyrhizobium</taxon>
    </lineage>
</organism>
<feature type="transmembrane region" description="Helical" evidence="1">
    <location>
        <begin position="131"/>
        <end position="149"/>
    </location>
</feature>
<dbReference type="EMBL" id="LBJM01000071">
    <property type="protein sequence ID" value="RXH35483.1"/>
    <property type="molecule type" value="Genomic_DNA"/>
</dbReference>
<dbReference type="Pfam" id="PF10067">
    <property type="entry name" value="DUF2306"/>
    <property type="match status" value="1"/>
</dbReference>
<gene>
    <name evidence="2" type="ORF">XH94_25945</name>
</gene>
<evidence type="ECO:0000313" key="2">
    <source>
        <dbReference type="EMBL" id="RXH35483.1"/>
    </source>
</evidence>
<dbReference type="InterPro" id="IPR018750">
    <property type="entry name" value="DUF2306_membrane"/>
</dbReference>
<comment type="caution">
    <text evidence="2">The sequence shown here is derived from an EMBL/GenBank/DDBJ whole genome shotgun (WGS) entry which is preliminary data.</text>
</comment>
<feature type="transmembrane region" description="Helical" evidence="1">
    <location>
        <begin position="40"/>
        <end position="60"/>
    </location>
</feature>
<evidence type="ECO:0000256" key="1">
    <source>
        <dbReference type="SAM" id="Phobius"/>
    </source>
</evidence>
<name>A0A4Q0SAG5_9BRAD</name>
<dbReference type="AlphaFoldDB" id="A0A4Q0SAG5"/>